<evidence type="ECO:0000313" key="2">
    <source>
        <dbReference type="Proteomes" id="UP000031473"/>
    </source>
</evidence>
<organism evidence="1 2">
    <name type="scientific">Kaistella jeonii</name>
    <dbReference type="NCBI Taxonomy" id="266749"/>
    <lineage>
        <taxon>Bacteria</taxon>
        <taxon>Pseudomonadati</taxon>
        <taxon>Bacteroidota</taxon>
        <taxon>Flavobacteriia</taxon>
        <taxon>Flavobacteriales</taxon>
        <taxon>Weeksellaceae</taxon>
        <taxon>Chryseobacterium group</taxon>
        <taxon>Kaistella</taxon>
    </lineage>
</organism>
<dbReference type="STRING" id="266749.SAMN05421876_10814"/>
<dbReference type="Proteomes" id="UP000031473">
    <property type="component" value="Unassembled WGS sequence"/>
</dbReference>
<dbReference type="OrthoDB" id="1270463at2"/>
<evidence type="ECO:0000313" key="1">
    <source>
        <dbReference type="EMBL" id="KIA88419.1"/>
    </source>
</evidence>
<protein>
    <submittedName>
        <fullName evidence="1">Uncharacterized protein</fullName>
    </submittedName>
</protein>
<accession>A0A0C1FKF7</accession>
<comment type="caution">
    <text evidence="1">The sequence shown here is derived from an EMBL/GenBank/DDBJ whole genome shotgun (WGS) entry which is preliminary data.</text>
</comment>
<dbReference type="EMBL" id="JSYL01000007">
    <property type="protein sequence ID" value="KIA88419.1"/>
    <property type="molecule type" value="Genomic_DNA"/>
</dbReference>
<reference evidence="1 2" key="1">
    <citation type="submission" date="2014-10" db="EMBL/GenBank/DDBJ databases">
        <title>Kaistella jeonii genome.</title>
        <authorList>
            <person name="Clayton J.T."/>
            <person name="Newman J.D."/>
        </authorList>
    </citation>
    <scope>NUCLEOTIDE SEQUENCE [LARGE SCALE GENOMIC DNA]</scope>
    <source>
        <strain evidence="1 2">DSM 17048</strain>
    </source>
</reference>
<dbReference type="RefSeq" id="WP_039352622.1">
    <property type="nucleotide sequence ID" value="NZ_FOLA01000008.1"/>
</dbReference>
<keyword evidence="2" id="KW-1185">Reference proteome</keyword>
<proteinExistence type="predicted"/>
<gene>
    <name evidence="1" type="ORF">OA86_10275</name>
</gene>
<name>A0A0C1FKF7_9FLAO</name>
<dbReference type="AlphaFoldDB" id="A0A0C1FKF7"/>
<sequence>MENSMIDIKNNLIEWIENTFDLEVLQKIVELKSGIESPSLISDINSETSIQDDFDEQFAAGMTSDELMENITAHIETMASEESSSVVSDTQSEYAVKDDFDERFAEGLNSENARKQSKEKVREWWGK</sequence>